<keyword evidence="1" id="KW-0812">Transmembrane</keyword>
<proteinExistence type="predicted"/>
<sequence length="464" mass="51876">MKRIQFRSVIGLVFILLFIFNIGLVVVSLITSNYMLIGLGIVLSCFQYYLHDLFRRRSSTLKNYPFGHCLKDFFSFVPGRITRMFLTSRGTSNELTKKEQQLLIRRSKSVDTMVVEDNLLNEHDPGFEYLQTCPTFMSLSPLNLRVEVGTAHCLRPYSLSVFNFGALDQGAMNKTSVHAVSQAANICNCAVNSGKKGLTPEIVRGGGDIIWQISYSDIALRSPDRSFNEDLLKTIACKPYVKMIELRLHSAQHTDCQSVLNERAIFALISKLQVWSGGKPIGIHLLNPSKEMIVRLVKSMLSVGICLDFINIEESGVLNRALYKAGEQRFFVPIVTAKNLILSYGLQTKVIATGVILTEYDILRLCALGADACFSAAGPLLGNGLLQQKLTFRSMSPSVRLANFQRNTVEANKALMQRCGYEHLSDADPADFLRRINEIEIVSLSEIFCQTGQDRSMPLDVHLN</sequence>
<dbReference type="AlphaFoldDB" id="R9H0E6"/>
<evidence type="ECO:0000313" key="2">
    <source>
        <dbReference type="EMBL" id="EOR94674.1"/>
    </source>
</evidence>
<protein>
    <submittedName>
        <fullName evidence="2">Ferredoxin-dependent glutamate synthase</fullName>
        <ecNumber evidence="2">1.4.7.1</ecNumber>
    </submittedName>
</protein>
<evidence type="ECO:0000256" key="1">
    <source>
        <dbReference type="SAM" id="Phobius"/>
    </source>
</evidence>
<dbReference type="PANTHER" id="PTHR43819:SF1">
    <property type="entry name" value="ARCHAEAL-TYPE GLUTAMATE SYNTHASE [NADPH]"/>
    <property type="match status" value="1"/>
</dbReference>
<dbReference type="InterPro" id="IPR013785">
    <property type="entry name" value="Aldolase_TIM"/>
</dbReference>
<keyword evidence="1" id="KW-0472">Membrane</keyword>
<dbReference type="EMBL" id="AQPN01000079">
    <property type="protein sequence ID" value="EOR94674.1"/>
    <property type="molecule type" value="Genomic_DNA"/>
</dbReference>
<keyword evidence="2" id="KW-0560">Oxidoreductase</keyword>
<dbReference type="SUPFAM" id="SSF51395">
    <property type="entry name" value="FMN-linked oxidoreductases"/>
    <property type="match status" value="1"/>
</dbReference>
<dbReference type="STRING" id="1150600.ADIARSV_2272"/>
<keyword evidence="3" id="KW-1185">Reference proteome</keyword>
<accession>R9H0E6</accession>
<dbReference type="GO" id="GO:0016041">
    <property type="term" value="F:glutamate synthase (ferredoxin) activity"/>
    <property type="evidence" value="ECO:0007669"/>
    <property type="project" value="UniProtKB-EC"/>
</dbReference>
<comment type="caution">
    <text evidence="2">The sequence shown here is derived from an EMBL/GenBank/DDBJ whole genome shotgun (WGS) entry which is preliminary data.</text>
</comment>
<name>R9H0E6_9SPHI</name>
<keyword evidence="1" id="KW-1133">Transmembrane helix</keyword>
<gene>
    <name evidence="2" type="ORF">ADIARSV_2272</name>
</gene>
<evidence type="ECO:0000313" key="3">
    <source>
        <dbReference type="Proteomes" id="UP000014174"/>
    </source>
</evidence>
<dbReference type="Proteomes" id="UP000014174">
    <property type="component" value="Unassembled WGS sequence"/>
</dbReference>
<reference evidence="2 3" key="1">
    <citation type="journal article" date="2013" name="Genome Announc.">
        <title>Draft Genome Sequence of Arcticibacter svalbardensis Strain MN12-7T, a Member of the Family Sphingobacteriaceae Isolated from an Arctic Soil Sample.</title>
        <authorList>
            <person name="Shivaji S."/>
            <person name="Ara S."/>
            <person name="Prasad S."/>
            <person name="Manasa B.P."/>
            <person name="Begum Z."/>
            <person name="Singh A."/>
            <person name="Kumar Pinnaka A."/>
        </authorList>
    </citation>
    <scope>NUCLEOTIDE SEQUENCE [LARGE SCALE GENOMIC DNA]</scope>
    <source>
        <strain evidence="2 3">MN12-7</strain>
    </source>
</reference>
<dbReference type="PANTHER" id="PTHR43819">
    <property type="entry name" value="ARCHAEAL-TYPE GLUTAMATE SYNTHASE [NADPH]"/>
    <property type="match status" value="1"/>
</dbReference>
<dbReference type="eggNOG" id="COG0069">
    <property type="taxonomic scope" value="Bacteria"/>
</dbReference>
<feature type="transmembrane region" description="Helical" evidence="1">
    <location>
        <begin position="9"/>
        <end position="27"/>
    </location>
</feature>
<organism evidence="2 3">
    <name type="scientific">Arcticibacter svalbardensis MN12-7</name>
    <dbReference type="NCBI Taxonomy" id="1150600"/>
    <lineage>
        <taxon>Bacteria</taxon>
        <taxon>Pseudomonadati</taxon>
        <taxon>Bacteroidota</taxon>
        <taxon>Sphingobacteriia</taxon>
        <taxon>Sphingobacteriales</taxon>
        <taxon>Sphingobacteriaceae</taxon>
        <taxon>Arcticibacter</taxon>
    </lineage>
</organism>
<dbReference type="EC" id="1.4.7.1" evidence="2"/>
<dbReference type="Gene3D" id="3.20.20.70">
    <property type="entry name" value="Aldolase class I"/>
    <property type="match status" value="1"/>
</dbReference>